<evidence type="ECO:0000256" key="6">
    <source>
        <dbReference type="SAM" id="Coils"/>
    </source>
</evidence>
<dbReference type="GO" id="GO:0005634">
    <property type="term" value="C:nucleus"/>
    <property type="evidence" value="ECO:0007669"/>
    <property type="project" value="UniProtKB-SubCell"/>
</dbReference>
<dbReference type="Proteomes" id="UP001215598">
    <property type="component" value="Unassembled WGS sequence"/>
</dbReference>
<evidence type="ECO:0000256" key="1">
    <source>
        <dbReference type="ARBA" id="ARBA00004123"/>
    </source>
</evidence>
<comment type="subcellular location">
    <subcellularLocation>
        <location evidence="1">Nucleus</location>
    </subcellularLocation>
</comment>
<reference evidence="7" key="1">
    <citation type="submission" date="2023-03" db="EMBL/GenBank/DDBJ databases">
        <title>Massive genome expansion in bonnet fungi (Mycena s.s.) driven by repeated elements and novel gene families across ecological guilds.</title>
        <authorList>
            <consortium name="Lawrence Berkeley National Laboratory"/>
            <person name="Harder C.B."/>
            <person name="Miyauchi S."/>
            <person name="Viragh M."/>
            <person name="Kuo A."/>
            <person name="Thoen E."/>
            <person name="Andreopoulos B."/>
            <person name="Lu D."/>
            <person name="Skrede I."/>
            <person name="Drula E."/>
            <person name="Henrissat B."/>
            <person name="Morin E."/>
            <person name="Kohler A."/>
            <person name="Barry K."/>
            <person name="LaButti K."/>
            <person name="Morin E."/>
            <person name="Salamov A."/>
            <person name="Lipzen A."/>
            <person name="Mereny Z."/>
            <person name="Hegedus B."/>
            <person name="Baldrian P."/>
            <person name="Stursova M."/>
            <person name="Weitz H."/>
            <person name="Taylor A."/>
            <person name="Grigoriev I.V."/>
            <person name="Nagy L.G."/>
            <person name="Martin F."/>
            <person name="Kauserud H."/>
        </authorList>
    </citation>
    <scope>NUCLEOTIDE SEQUENCE</scope>
    <source>
        <strain evidence="7">CBHHK182m</strain>
    </source>
</reference>
<sequence>MADTYAWVEHRCTPVDSRGTTTEEWVFEQQIFHSESTPRSIRNWSGIVTYGNEAQRRMREAEQVREAAARREREKAMILEELKRIESRIRHRRAMEKERIAAEKLRTLGEKRERERMERDQAMRDAWRKYEKGWDDLGKADKIALSSIPWPCSTSNPDNLTSREIGAFLLSPLHSEGQTAKERIRRSLLRWHPDRFQKVLRKMPKDAERTVAETRAGCIARSLNDLMAVV</sequence>
<proteinExistence type="predicted"/>
<evidence type="ECO:0000256" key="2">
    <source>
        <dbReference type="ARBA" id="ARBA00022553"/>
    </source>
</evidence>
<dbReference type="GO" id="GO:0043124">
    <property type="term" value="P:negative regulation of canonical NF-kappaB signal transduction"/>
    <property type="evidence" value="ECO:0007669"/>
    <property type="project" value="InterPro"/>
</dbReference>
<name>A0AAD7KEW0_9AGAR</name>
<keyword evidence="5" id="KW-0539">Nucleus</keyword>
<dbReference type="EMBL" id="JARKIB010000003">
    <property type="protein sequence ID" value="KAJ7783257.1"/>
    <property type="molecule type" value="Genomic_DNA"/>
</dbReference>
<comment type="caution">
    <text evidence="7">The sequence shown here is derived from an EMBL/GenBank/DDBJ whole genome shotgun (WGS) entry which is preliminary data.</text>
</comment>
<keyword evidence="4" id="KW-0040">ANK repeat</keyword>
<evidence type="ECO:0000313" key="8">
    <source>
        <dbReference type="Proteomes" id="UP001215598"/>
    </source>
</evidence>
<evidence type="ECO:0000256" key="5">
    <source>
        <dbReference type="ARBA" id="ARBA00023242"/>
    </source>
</evidence>
<keyword evidence="2" id="KW-0597">Phosphoprotein</keyword>
<evidence type="ECO:0000313" key="7">
    <source>
        <dbReference type="EMBL" id="KAJ7783257.1"/>
    </source>
</evidence>
<evidence type="ECO:0000256" key="3">
    <source>
        <dbReference type="ARBA" id="ARBA00022737"/>
    </source>
</evidence>
<gene>
    <name evidence="7" type="ORF">B0H16DRAFT_1710055</name>
</gene>
<keyword evidence="3" id="KW-0677">Repeat</keyword>
<organism evidence="7 8">
    <name type="scientific">Mycena metata</name>
    <dbReference type="NCBI Taxonomy" id="1033252"/>
    <lineage>
        <taxon>Eukaryota</taxon>
        <taxon>Fungi</taxon>
        <taxon>Dikarya</taxon>
        <taxon>Basidiomycota</taxon>
        <taxon>Agaricomycotina</taxon>
        <taxon>Agaricomycetes</taxon>
        <taxon>Agaricomycetidae</taxon>
        <taxon>Agaricales</taxon>
        <taxon>Marasmiineae</taxon>
        <taxon>Mycenaceae</taxon>
        <taxon>Mycena</taxon>
    </lineage>
</organism>
<evidence type="ECO:0000256" key="4">
    <source>
        <dbReference type="ARBA" id="ARBA00023043"/>
    </source>
</evidence>
<dbReference type="PANTHER" id="PTHR15263:SF1">
    <property type="entry name" value="NF-KAPPA-B INHIBITOR-LIKE PROTEIN 1"/>
    <property type="match status" value="1"/>
</dbReference>
<accession>A0AAD7KEW0</accession>
<feature type="coiled-coil region" evidence="6">
    <location>
        <begin position="51"/>
        <end position="88"/>
    </location>
</feature>
<dbReference type="InterPro" id="IPR038753">
    <property type="entry name" value="NFKBIL1"/>
</dbReference>
<protein>
    <submittedName>
        <fullName evidence="7">Uncharacterized protein</fullName>
    </submittedName>
</protein>
<dbReference type="AlphaFoldDB" id="A0AAD7KEW0"/>
<keyword evidence="8" id="KW-1185">Reference proteome</keyword>
<keyword evidence="6" id="KW-0175">Coiled coil</keyword>
<dbReference type="PANTHER" id="PTHR15263">
    <property type="entry name" value="I-KAPPA-B-LIKE PROTEIN IKBL"/>
    <property type="match status" value="1"/>
</dbReference>